<evidence type="ECO:0000313" key="2">
    <source>
        <dbReference type="Proteomes" id="UP001218188"/>
    </source>
</evidence>
<evidence type="ECO:0000313" key="1">
    <source>
        <dbReference type="EMBL" id="KAJ7026578.1"/>
    </source>
</evidence>
<proteinExistence type="predicted"/>
<comment type="caution">
    <text evidence="1">The sequence shown here is derived from an EMBL/GenBank/DDBJ whole genome shotgun (WGS) entry which is preliminary data.</text>
</comment>
<protein>
    <recommendedName>
        <fullName evidence="3">F-box domain-containing protein</fullName>
    </recommendedName>
</protein>
<organism evidence="1 2">
    <name type="scientific">Mycena alexandri</name>
    <dbReference type="NCBI Taxonomy" id="1745969"/>
    <lineage>
        <taxon>Eukaryota</taxon>
        <taxon>Fungi</taxon>
        <taxon>Dikarya</taxon>
        <taxon>Basidiomycota</taxon>
        <taxon>Agaricomycotina</taxon>
        <taxon>Agaricomycetes</taxon>
        <taxon>Agaricomycetidae</taxon>
        <taxon>Agaricales</taxon>
        <taxon>Marasmiineae</taxon>
        <taxon>Mycenaceae</taxon>
        <taxon>Mycena</taxon>
    </lineage>
</organism>
<reference evidence="1" key="1">
    <citation type="submission" date="2023-03" db="EMBL/GenBank/DDBJ databases">
        <title>Massive genome expansion in bonnet fungi (Mycena s.s.) driven by repeated elements and novel gene families across ecological guilds.</title>
        <authorList>
            <consortium name="Lawrence Berkeley National Laboratory"/>
            <person name="Harder C.B."/>
            <person name="Miyauchi S."/>
            <person name="Viragh M."/>
            <person name="Kuo A."/>
            <person name="Thoen E."/>
            <person name="Andreopoulos B."/>
            <person name="Lu D."/>
            <person name="Skrede I."/>
            <person name="Drula E."/>
            <person name="Henrissat B."/>
            <person name="Morin E."/>
            <person name="Kohler A."/>
            <person name="Barry K."/>
            <person name="LaButti K."/>
            <person name="Morin E."/>
            <person name="Salamov A."/>
            <person name="Lipzen A."/>
            <person name="Mereny Z."/>
            <person name="Hegedus B."/>
            <person name="Baldrian P."/>
            <person name="Stursova M."/>
            <person name="Weitz H."/>
            <person name="Taylor A."/>
            <person name="Grigoriev I.V."/>
            <person name="Nagy L.G."/>
            <person name="Martin F."/>
            <person name="Kauserud H."/>
        </authorList>
    </citation>
    <scope>NUCLEOTIDE SEQUENCE</scope>
    <source>
        <strain evidence="1">CBHHK200</strain>
    </source>
</reference>
<dbReference type="AlphaFoldDB" id="A0AAD6SF87"/>
<name>A0AAD6SF87_9AGAR</name>
<dbReference type="EMBL" id="JARJCM010000136">
    <property type="protein sequence ID" value="KAJ7026578.1"/>
    <property type="molecule type" value="Genomic_DNA"/>
</dbReference>
<sequence>MSFSLLPNELILLIITHIPPSGIEAFALINTKCHALSVPVLNAHLKRKHAAAAMYARFPHPNYPRNSSLGSEALIKKALLEEGMIPSLEYLHLNGDLHWLQAQTPEIAAEHIWERGRAASVEAVQKLVVDAERLGLTLPTGFATFIGTQDLIERLHLGGSTISLGELFKCTPEQDGGKGGHVVRFLCDQQGCGYWGLYMDTAGHSCVVCAEDWSDFRCGCCVVDRYTQLPAVHEAIAEADATLRFICVKTEWEEWMAGMYFDGWIWGTLWAGREVVGWEMEYVRHFEKQKDTVSGGHEEVVL</sequence>
<keyword evidence="2" id="KW-1185">Reference proteome</keyword>
<gene>
    <name evidence="1" type="ORF">C8F04DRAFT_107744</name>
</gene>
<accession>A0AAD6SF87</accession>
<dbReference type="Proteomes" id="UP001218188">
    <property type="component" value="Unassembled WGS sequence"/>
</dbReference>
<evidence type="ECO:0008006" key="3">
    <source>
        <dbReference type="Google" id="ProtNLM"/>
    </source>
</evidence>